<dbReference type="PANTHER" id="PTHR33604:SF3">
    <property type="entry name" value="OSJNBA0004B13.7 PROTEIN"/>
    <property type="match status" value="1"/>
</dbReference>
<reference evidence="1" key="1">
    <citation type="submission" date="2021-01" db="EMBL/GenBank/DDBJ databases">
        <authorList>
            <person name="Corre E."/>
            <person name="Pelletier E."/>
            <person name="Niang G."/>
            <person name="Scheremetjew M."/>
            <person name="Finn R."/>
            <person name="Kale V."/>
            <person name="Holt S."/>
            <person name="Cochrane G."/>
            <person name="Meng A."/>
            <person name="Brown T."/>
            <person name="Cohen L."/>
        </authorList>
    </citation>
    <scope>NUCLEOTIDE SEQUENCE</scope>
    <source>
        <strain evidence="1">CCMP 769</strain>
    </source>
</reference>
<name>A0A7S3EE62_9RHOD</name>
<dbReference type="EMBL" id="HBHW01021604">
    <property type="protein sequence ID" value="CAE0048675.1"/>
    <property type="molecule type" value="Transcribed_RNA"/>
</dbReference>
<dbReference type="PANTHER" id="PTHR33604">
    <property type="entry name" value="OSJNBA0004B13.7 PROTEIN"/>
    <property type="match status" value="1"/>
</dbReference>
<sequence length="623" mass="70095">MGVMFGPNDVDWLLNKLPLPTSVSTRLKKFWKDEDKPSRQKKLIVNSIKYSFIFKALFWAAMSVHLIFNYYVSVGTEDSFLPFGDGMTVEVVARNQPRRLEACLKSLEEADYGTDSVRLSIVVLSSGGIFSSYDEETLKVARNSLWTHGEKRVLQVHRSRVNSLGLLPDTFHQNHTLGETLYLSEDTVVSPRYYKWIREQRYTYGKVAAESQIAGVTIESILIPTEIDPGTLRTGKGKLSNAFAFDFLPEVSCFLPDAHVWREFGLWLDQHQSIWMSRPVVPKSFESQRGLMGSSKNHWTRWFSEFLQENNYFVVYPNLDDMQAISLVGNPTLRRNKVILSSELGFANLVDRRTEFNFSPLKYFSVNGRSKSMESPHVELEAITKASTSSKVVLVSVGSEEESVMAGSWICSLAAMNEPNLPIFMITSVSGSLGASLAEAGSSSLHIFLRQKLQSREREMCATATTLLRLGNPVIFGDVHQVWNRLPQVPDVDDQKDYDVAVAVEPSGQAKGTFAMFMPTLRARLFMNHACTVHAKENSHRFQDTLATLLTEDVLRENRLTMKNLISEVRSVSSFLNDPSTADSGWQALSVIDDVPRLDGDTPLPKSLLRWDQRSGKCVEATS</sequence>
<organism evidence="1">
    <name type="scientific">Rhodosorus marinus</name>
    <dbReference type="NCBI Taxonomy" id="101924"/>
    <lineage>
        <taxon>Eukaryota</taxon>
        <taxon>Rhodophyta</taxon>
        <taxon>Stylonematophyceae</taxon>
        <taxon>Stylonematales</taxon>
        <taxon>Stylonemataceae</taxon>
        <taxon>Rhodosorus</taxon>
    </lineage>
</organism>
<gene>
    <name evidence="1" type="ORF">RMAR00112_LOCUS16670</name>
</gene>
<dbReference type="AlphaFoldDB" id="A0A7S3EE62"/>
<proteinExistence type="predicted"/>
<dbReference type="InterPro" id="IPR029044">
    <property type="entry name" value="Nucleotide-diphossugar_trans"/>
</dbReference>
<dbReference type="Gene3D" id="3.90.550.10">
    <property type="entry name" value="Spore Coat Polysaccharide Biosynthesis Protein SpsA, Chain A"/>
    <property type="match status" value="1"/>
</dbReference>
<accession>A0A7S3EE62</accession>
<protein>
    <submittedName>
        <fullName evidence="1">Uncharacterized protein</fullName>
    </submittedName>
</protein>
<evidence type="ECO:0000313" key="1">
    <source>
        <dbReference type="EMBL" id="CAE0048675.1"/>
    </source>
</evidence>